<dbReference type="Gene3D" id="1.10.510.10">
    <property type="entry name" value="Transferase(Phosphotransferase) domain 1"/>
    <property type="match status" value="1"/>
</dbReference>
<dbReference type="RefSeq" id="XP_068359253.1">
    <property type="nucleotide sequence ID" value="XM_068504671.1"/>
</dbReference>
<dbReference type="PROSITE" id="PS00108">
    <property type="entry name" value="PROTEIN_KINASE_ST"/>
    <property type="match status" value="1"/>
</dbReference>
<name>A0A1J4K9J3_9EUKA</name>
<dbReference type="InterPro" id="IPR011009">
    <property type="entry name" value="Kinase-like_dom_sf"/>
</dbReference>
<dbReference type="EMBL" id="MLAK01000736">
    <property type="protein sequence ID" value="OHT06117.1"/>
    <property type="molecule type" value="Genomic_DNA"/>
</dbReference>
<dbReference type="InterPro" id="IPR045269">
    <property type="entry name" value="Atg1-like"/>
</dbReference>
<dbReference type="SMART" id="SM00220">
    <property type="entry name" value="S_TKc"/>
    <property type="match status" value="1"/>
</dbReference>
<organism evidence="7 8">
    <name type="scientific">Tritrichomonas foetus</name>
    <dbReference type="NCBI Taxonomy" id="1144522"/>
    <lineage>
        <taxon>Eukaryota</taxon>
        <taxon>Metamonada</taxon>
        <taxon>Parabasalia</taxon>
        <taxon>Tritrichomonadida</taxon>
        <taxon>Tritrichomonadidae</taxon>
        <taxon>Tritrichomonas</taxon>
    </lineage>
</organism>
<gene>
    <name evidence="7" type="ORF">TRFO_25981</name>
</gene>
<dbReference type="PROSITE" id="PS50011">
    <property type="entry name" value="PROTEIN_KINASE_DOM"/>
    <property type="match status" value="1"/>
</dbReference>
<evidence type="ECO:0000256" key="2">
    <source>
        <dbReference type="ARBA" id="ARBA00022741"/>
    </source>
</evidence>
<reference evidence="7" key="1">
    <citation type="submission" date="2016-10" db="EMBL/GenBank/DDBJ databases">
        <authorList>
            <person name="Benchimol M."/>
            <person name="Almeida L.G."/>
            <person name="Vasconcelos A.T."/>
            <person name="Perreira-Neves A."/>
            <person name="Rosa I.A."/>
            <person name="Tasca T."/>
            <person name="Bogo M.R."/>
            <person name="de Souza W."/>
        </authorList>
    </citation>
    <scope>NUCLEOTIDE SEQUENCE [LARGE SCALE GENOMIC DNA]</scope>
    <source>
        <strain evidence="7">K</strain>
    </source>
</reference>
<proteinExistence type="predicted"/>
<dbReference type="GO" id="GO:0005776">
    <property type="term" value="C:autophagosome"/>
    <property type="evidence" value="ECO:0007669"/>
    <property type="project" value="TreeGrafter"/>
</dbReference>
<sequence length="373" mass="42389">MDDYQESIPSLVNGYTILEEIGHGAAGTVRLALRENQEKCCVKIIPKANLEFEQDIRFFHAEIDALSNTFHPNIVQFNEMYEDNVNYYVFQEYCQGISLTQYIDEKPILNEGEGAKIFQQLLLALSYLHDRNIAHRDIKPDNIMICEGGQVKLIDFGLCTNCGDSLRNTFCGSPLYAAPECIRSEPYIAMKSDIWSAGVVFFVLITGEYPWNISNMVQMMKQIVDGFYIVPKNVSRSCSNVIKSMLNIDPNKRPSARDILSSSDFRLLIPVCPRPRHSCNTQLPKLVKKPICIHERRNSNPNFSYNCGNKTNLNSPDSTNGKNINSTTTRNISSPIEPPQLLKLSPRRKSMQKSNSLNNYSPRRSFYHSPLKS</sequence>
<dbReference type="Proteomes" id="UP000179807">
    <property type="component" value="Unassembled WGS sequence"/>
</dbReference>
<dbReference type="GO" id="GO:0010506">
    <property type="term" value="P:regulation of autophagy"/>
    <property type="evidence" value="ECO:0007669"/>
    <property type="project" value="InterPro"/>
</dbReference>
<evidence type="ECO:0000256" key="1">
    <source>
        <dbReference type="ARBA" id="ARBA00022679"/>
    </source>
</evidence>
<keyword evidence="3 7" id="KW-0418">Kinase</keyword>
<keyword evidence="4" id="KW-0067">ATP-binding</keyword>
<dbReference type="InterPro" id="IPR000719">
    <property type="entry name" value="Prot_kinase_dom"/>
</dbReference>
<evidence type="ECO:0000256" key="3">
    <source>
        <dbReference type="ARBA" id="ARBA00022777"/>
    </source>
</evidence>
<evidence type="ECO:0000313" key="8">
    <source>
        <dbReference type="Proteomes" id="UP000179807"/>
    </source>
</evidence>
<dbReference type="SUPFAM" id="SSF56112">
    <property type="entry name" value="Protein kinase-like (PK-like)"/>
    <property type="match status" value="1"/>
</dbReference>
<dbReference type="GO" id="GO:0000045">
    <property type="term" value="P:autophagosome assembly"/>
    <property type="evidence" value="ECO:0007669"/>
    <property type="project" value="TreeGrafter"/>
</dbReference>
<dbReference type="AlphaFoldDB" id="A0A1J4K9J3"/>
<dbReference type="GO" id="GO:0005829">
    <property type="term" value="C:cytosol"/>
    <property type="evidence" value="ECO:0007669"/>
    <property type="project" value="TreeGrafter"/>
</dbReference>
<keyword evidence="8" id="KW-1185">Reference proteome</keyword>
<dbReference type="FunFam" id="1.10.510.10:FF:000956">
    <property type="entry name" value="CAMK family protein kinase"/>
    <property type="match status" value="1"/>
</dbReference>
<dbReference type="GO" id="GO:0004674">
    <property type="term" value="F:protein serine/threonine kinase activity"/>
    <property type="evidence" value="ECO:0007669"/>
    <property type="project" value="InterPro"/>
</dbReference>
<evidence type="ECO:0000256" key="4">
    <source>
        <dbReference type="ARBA" id="ARBA00022840"/>
    </source>
</evidence>
<dbReference type="GeneID" id="94839375"/>
<dbReference type="PANTHER" id="PTHR24348:SF22">
    <property type="entry name" value="NON-SPECIFIC SERINE_THREONINE PROTEIN KINASE"/>
    <property type="match status" value="1"/>
</dbReference>
<dbReference type="Pfam" id="PF00069">
    <property type="entry name" value="Pkinase"/>
    <property type="match status" value="1"/>
</dbReference>
<dbReference type="GO" id="GO:0016020">
    <property type="term" value="C:membrane"/>
    <property type="evidence" value="ECO:0007669"/>
    <property type="project" value="TreeGrafter"/>
</dbReference>
<feature type="compositionally biased region" description="Polar residues" evidence="5">
    <location>
        <begin position="352"/>
        <end position="362"/>
    </location>
</feature>
<evidence type="ECO:0000313" key="7">
    <source>
        <dbReference type="EMBL" id="OHT06117.1"/>
    </source>
</evidence>
<keyword evidence="1" id="KW-0808">Transferase</keyword>
<dbReference type="GO" id="GO:0000407">
    <property type="term" value="C:phagophore assembly site"/>
    <property type="evidence" value="ECO:0007669"/>
    <property type="project" value="TreeGrafter"/>
</dbReference>
<evidence type="ECO:0000256" key="5">
    <source>
        <dbReference type="SAM" id="MobiDB-lite"/>
    </source>
</evidence>
<accession>A0A1J4K9J3</accession>
<dbReference type="OrthoDB" id="289250at2759"/>
<dbReference type="GO" id="GO:0005524">
    <property type="term" value="F:ATP binding"/>
    <property type="evidence" value="ECO:0007669"/>
    <property type="project" value="UniProtKB-KW"/>
</dbReference>
<protein>
    <submittedName>
        <fullName evidence="7">CAMK family protein kinase</fullName>
    </submittedName>
</protein>
<feature type="compositionally biased region" description="Polar residues" evidence="5">
    <location>
        <begin position="303"/>
        <end position="334"/>
    </location>
</feature>
<comment type="caution">
    <text evidence="7">The sequence shown here is derived from an EMBL/GenBank/DDBJ whole genome shotgun (WGS) entry which is preliminary data.</text>
</comment>
<dbReference type="InterPro" id="IPR008271">
    <property type="entry name" value="Ser/Thr_kinase_AS"/>
</dbReference>
<keyword evidence="2" id="KW-0547">Nucleotide-binding</keyword>
<feature type="region of interest" description="Disordered" evidence="5">
    <location>
        <begin position="303"/>
        <end position="373"/>
    </location>
</feature>
<dbReference type="VEuPathDB" id="TrichDB:TRFO_25981"/>
<evidence type="ECO:0000259" key="6">
    <source>
        <dbReference type="PROSITE" id="PS50011"/>
    </source>
</evidence>
<dbReference type="PANTHER" id="PTHR24348">
    <property type="entry name" value="SERINE/THREONINE-PROTEIN KINASE UNC-51-RELATED"/>
    <property type="match status" value="1"/>
</dbReference>
<feature type="domain" description="Protein kinase" evidence="6">
    <location>
        <begin position="15"/>
        <end position="266"/>
    </location>
</feature>